<organism evidence="2 3">
    <name type="scientific">Sphingobium indicum BiD32</name>
    <dbReference type="NCBI Taxonomy" id="1301087"/>
    <lineage>
        <taxon>Bacteria</taxon>
        <taxon>Pseudomonadati</taxon>
        <taxon>Pseudomonadota</taxon>
        <taxon>Alphaproteobacteria</taxon>
        <taxon>Sphingomonadales</taxon>
        <taxon>Sphingomonadaceae</taxon>
        <taxon>Sphingobium</taxon>
    </lineage>
</organism>
<sequence>MTGRPRIGLAVDAENPLEDPAEETGRSHQSSSGAPGNPGARMGTAPVALASGETACEGMEGGSFGSASESRVGLASTASTFARTSSTEVGGRTVSVSTCPGIGASAADGVLPYRKGGAAMAVPASGAVTRGVAPLMTPGTCVTSPVGTQSPLSTTV</sequence>
<reference evidence="3" key="2">
    <citation type="submission" date="2013-04" db="EMBL/GenBank/DDBJ databases">
        <title>Bisphenol A degrading Sphingobium sp. strain BiD32.</title>
        <authorList>
            <person name="Nielsen J.L."/>
            <person name="Zhou N.A."/>
            <person name="Kjeldal H."/>
        </authorList>
    </citation>
    <scope>NUCLEOTIDE SEQUENCE [LARGE SCALE GENOMIC DNA]</scope>
    <source>
        <strain evidence="3">BiD32</strain>
    </source>
</reference>
<dbReference type="AlphaFoldDB" id="N1MJG3"/>
<dbReference type="EMBL" id="CAVK010000060">
    <property type="protein sequence ID" value="CCW16904.1"/>
    <property type="molecule type" value="Genomic_DNA"/>
</dbReference>
<comment type="caution">
    <text evidence="2">The sequence shown here is derived from an EMBL/GenBank/DDBJ whole genome shotgun (WGS) entry which is preliminary data.</text>
</comment>
<feature type="region of interest" description="Disordered" evidence="1">
    <location>
        <begin position="1"/>
        <end position="76"/>
    </location>
</feature>
<evidence type="ECO:0000256" key="1">
    <source>
        <dbReference type="SAM" id="MobiDB-lite"/>
    </source>
</evidence>
<accession>N1MJG3</accession>
<gene>
    <name evidence="2" type="ORF">EBBID32_12430</name>
</gene>
<evidence type="ECO:0000313" key="2">
    <source>
        <dbReference type="EMBL" id="CCW16904.1"/>
    </source>
</evidence>
<dbReference type="Proteomes" id="UP000013201">
    <property type="component" value="Unassembled WGS sequence"/>
</dbReference>
<keyword evidence="3" id="KW-1185">Reference proteome</keyword>
<reference evidence="2 3" key="1">
    <citation type="submission" date="2013-03" db="EMBL/GenBank/DDBJ databases">
        <authorList>
            <person name="Le V."/>
        </authorList>
    </citation>
    <scope>NUCLEOTIDE SEQUENCE [LARGE SCALE GENOMIC DNA]</scope>
    <source>
        <strain evidence="2 3">BiD32</strain>
    </source>
</reference>
<name>N1MJG3_9SPHN</name>
<protein>
    <submittedName>
        <fullName evidence="2">Uncharacterized protein</fullName>
    </submittedName>
</protein>
<proteinExistence type="predicted"/>
<evidence type="ECO:0000313" key="3">
    <source>
        <dbReference type="Proteomes" id="UP000013201"/>
    </source>
</evidence>